<dbReference type="PIRSF" id="PIRSF006337">
    <property type="entry name" value="Trehalose_TreZ"/>
    <property type="match status" value="1"/>
</dbReference>
<feature type="site" description="Transition state stabilizer" evidence="16">
    <location>
        <position position="392"/>
    </location>
</feature>
<keyword evidence="9 14" id="KW-0326">Glycosidase</keyword>
<evidence type="ECO:0000256" key="2">
    <source>
        <dbReference type="ARBA" id="ARBA00005199"/>
    </source>
</evidence>
<dbReference type="Proteomes" id="UP000240322">
    <property type="component" value="Unassembled WGS sequence"/>
</dbReference>
<evidence type="ECO:0000256" key="14">
    <source>
        <dbReference type="PIRNR" id="PIRNR006337"/>
    </source>
</evidence>
<dbReference type="SUPFAM" id="SSF51445">
    <property type="entry name" value="(Trans)glycosidases"/>
    <property type="match status" value="1"/>
</dbReference>
<dbReference type="CDD" id="cd02853">
    <property type="entry name" value="E_set_MTHase_like_N"/>
    <property type="match status" value="1"/>
</dbReference>
<evidence type="ECO:0000256" key="16">
    <source>
        <dbReference type="PIRSR" id="PIRSR006337-3"/>
    </source>
</evidence>
<dbReference type="PANTHER" id="PTHR43651:SF11">
    <property type="entry name" value="MALTO-OLIGOSYLTREHALOSE TREHALOHYDROLASE"/>
    <property type="match status" value="1"/>
</dbReference>
<dbReference type="NCBIfam" id="TIGR02402">
    <property type="entry name" value="trehalose_TreZ"/>
    <property type="match status" value="1"/>
</dbReference>
<evidence type="ECO:0000256" key="5">
    <source>
        <dbReference type="ARBA" id="ARBA00015938"/>
    </source>
</evidence>
<organism evidence="18 19">
    <name type="scientific">Candidatus Marsarchaeota G2 archaeon OSP_D</name>
    <dbReference type="NCBI Taxonomy" id="1978157"/>
    <lineage>
        <taxon>Archaea</taxon>
        <taxon>Candidatus Marsarchaeota</taxon>
        <taxon>Candidatus Marsarchaeota group 2</taxon>
    </lineage>
</organism>
<comment type="caution">
    <text evidence="18">The sequence shown here is derived from an EMBL/GenBank/DDBJ whole genome shotgun (WGS) entry which is preliminary data.</text>
</comment>
<dbReference type="Pfam" id="PF02922">
    <property type="entry name" value="CBM_48"/>
    <property type="match status" value="1"/>
</dbReference>
<evidence type="ECO:0000256" key="10">
    <source>
        <dbReference type="ARBA" id="ARBA00032057"/>
    </source>
</evidence>
<dbReference type="Gene3D" id="2.60.40.10">
    <property type="entry name" value="Immunoglobulins"/>
    <property type="match status" value="1"/>
</dbReference>
<dbReference type="InterPro" id="IPR044901">
    <property type="entry name" value="Trehalose_TreZ_E-set_sf"/>
</dbReference>
<evidence type="ECO:0000256" key="6">
    <source>
        <dbReference type="ARBA" id="ARBA00022490"/>
    </source>
</evidence>
<dbReference type="Pfam" id="PF00128">
    <property type="entry name" value="Alpha-amylase"/>
    <property type="match status" value="2"/>
</dbReference>
<comment type="subcellular location">
    <subcellularLocation>
        <location evidence="1 15">Cytoplasm</location>
    </subcellularLocation>
</comment>
<feature type="active site" description="Proton donor" evidence="15">
    <location>
        <position position="298"/>
    </location>
</feature>
<dbReference type="EC" id="3.2.1.141" evidence="4 13"/>
<dbReference type="InterPro" id="IPR004193">
    <property type="entry name" value="Glyco_hydro_13_N"/>
</dbReference>
<dbReference type="InterPro" id="IPR012768">
    <property type="entry name" value="Trehalose_TreZ"/>
</dbReference>
<dbReference type="GO" id="GO:0033942">
    <property type="term" value="F:4-alpha-D-(1-&gt;4)-alpha-D-glucanotrehalose trehalohydrolase activity"/>
    <property type="evidence" value="ECO:0007669"/>
    <property type="project" value="UniProtKB-EC"/>
</dbReference>
<name>A0A2R6AWR1_9ARCH</name>
<evidence type="ECO:0000256" key="1">
    <source>
        <dbReference type="ARBA" id="ARBA00004496"/>
    </source>
</evidence>
<evidence type="ECO:0000256" key="8">
    <source>
        <dbReference type="ARBA" id="ARBA00023277"/>
    </source>
</evidence>
<dbReference type="InterPro" id="IPR013783">
    <property type="entry name" value="Ig-like_fold"/>
</dbReference>
<sequence length="618" mass="70190">MWSPDFCANTTDDNDVRFSVWAPNHRSVSLVIYGNHGRRVLPMVRGERGYFSLELDDVDPNMEYKYLCGDVEVPDPASRFQPRGVHGPSMVVNPTFAWGDGSWRGVGREDLVLYELHVGVFTPDGTFSSAASRLDYLKDLGVTAVELMPVAQFAGARNWGYDGVFPYAVQNSYGGPDGLKSFVNEAHRRRLGVILDVVYNHIGPEGNYMDTLGPYFSKRYSTPWGKSYNLDEAGCDEVRRFIIQNALYWVYEYHMDGLRLDAVQAIYDCSLRHIVQEICEAVKHAQTELGRNLVVIAESDLNDPRIVRSPQKCGYGADAQWCDDFHHSLHVYLTGERTGYYQDFHGVEDLAKALTKVFVYDGVYSSFREKTHGAPVDDLDGCSFVVYSQNHDQVGNRADGKRLLTLVGELKAKMAAALTILSPYIPLIFMGEEYGETNPFYFFSDFTDPKIAEATRQGKKREMGEHYVDPQSSVSFESSKLDWDKTQTHMGKQFLDYYRHLIAIRRRFNLQCRRNVKPLHTENYLHIARDEVNLLLVFEGSEITCGNWTLEESVGDFPKQVSAGKHMFRNGIAVYIEAKWATPPSTVNQKFVPKALLMLKVIFDPAVKGEVLEFHKKL</sequence>
<dbReference type="Gene3D" id="1.10.10.760">
    <property type="entry name" value="E-set domains of sugar-utilizing enzymes"/>
    <property type="match status" value="1"/>
</dbReference>
<dbReference type="CDD" id="cd11325">
    <property type="entry name" value="AmyAc_GTHase"/>
    <property type="match status" value="1"/>
</dbReference>
<dbReference type="GO" id="GO:0005737">
    <property type="term" value="C:cytoplasm"/>
    <property type="evidence" value="ECO:0007669"/>
    <property type="project" value="UniProtKB-SubCell"/>
</dbReference>
<evidence type="ECO:0000256" key="12">
    <source>
        <dbReference type="ARBA" id="ARBA00034013"/>
    </source>
</evidence>
<evidence type="ECO:0000256" key="9">
    <source>
        <dbReference type="ARBA" id="ARBA00023295"/>
    </source>
</evidence>
<dbReference type="InterPro" id="IPR014756">
    <property type="entry name" value="Ig_E-set"/>
</dbReference>
<protein>
    <recommendedName>
        <fullName evidence="5 13">Malto-oligosyltrehalose trehalohydrolase</fullName>
        <shortName evidence="14">MTHase</shortName>
        <ecNumber evidence="4 13">3.2.1.141</ecNumber>
    </recommendedName>
    <alternativeName>
        <fullName evidence="11 14">4-alpha-D-((1-&gt;4)-alpha-D-glucano)trehalose trehalohydrolase</fullName>
    </alternativeName>
    <alternativeName>
        <fullName evidence="10 14">Maltooligosyl trehalose trehalohydrolase</fullName>
    </alternativeName>
</protein>
<dbReference type="SMART" id="SM00642">
    <property type="entry name" value="Aamy"/>
    <property type="match status" value="1"/>
</dbReference>
<accession>A0A2R6AWR1</accession>
<dbReference type="GO" id="GO:0005992">
    <property type="term" value="P:trehalose biosynthetic process"/>
    <property type="evidence" value="ECO:0007669"/>
    <property type="project" value="UniProtKB-UniRule"/>
</dbReference>
<dbReference type="EMBL" id="NEXE01000045">
    <property type="protein sequence ID" value="PSN90835.1"/>
    <property type="molecule type" value="Genomic_DNA"/>
</dbReference>
<keyword evidence="8" id="KW-0119">Carbohydrate metabolism</keyword>
<evidence type="ECO:0000256" key="3">
    <source>
        <dbReference type="ARBA" id="ARBA00008061"/>
    </source>
</evidence>
<comment type="pathway">
    <text evidence="2 14">Glycan biosynthesis; trehalose biosynthesis.</text>
</comment>
<dbReference type="InterPro" id="IPR006047">
    <property type="entry name" value="GH13_cat_dom"/>
</dbReference>
<keyword evidence="7 14" id="KW-0378">Hydrolase</keyword>
<evidence type="ECO:0000256" key="7">
    <source>
        <dbReference type="ARBA" id="ARBA00022801"/>
    </source>
</evidence>
<evidence type="ECO:0000256" key="4">
    <source>
        <dbReference type="ARBA" id="ARBA00012268"/>
    </source>
</evidence>
<evidence type="ECO:0000259" key="17">
    <source>
        <dbReference type="SMART" id="SM00642"/>
    </source>
</evidence>
<feature type="active site" description="Nucleophile" evidence="15">
    <location>
        <position position="261"/>
    </location>
</feature>
<evidence type="ECO:0000256" key="15">
    <source>
        <dbReference type="PIRSR" id="PIRSR006337-1"/>
    </source>
</evidence>
<comment type="similarity">
    <text evidence="3 14">Belongs to the glycosyl hydrolase 13 family.</text>
</comment>
<keyword evidence="6" id="KW-0963">Cytoplasm</keyword>
<comment type="catalytic activity">
    <reaction evidence="12 14">
        <text>hydrolysis of (1-&gt;4)-alpha-D-glucosidic linkage in 4-alpha-D-[(1-&gt;4)-alpha-D-glucanosyl]n trehalose to yield trehalose and (1-&gt;4)-alpha-D-glucan.</text>
        <dbReference type="EC" id="3.2.1.141"/>
    </reaction>
</comment>
<feature type="domain" description="Glycosyl hydrolase family 13 catalytic" evidence="17">
    <location>
        <begin position="96"/>
        <end position="461"/>
    </location>
</feature>
<dbReference type="PANTHER" id="PTHR43651">
    <property type="entry name" value="1,4-ALPHA-GLUCAN-BRANCHING ENZYME"/>
    <property type="match status" value="1"/>
</dbReference>
<gene>
    <name evidence="18" type="ORF">B9Q03_05885</name>
</gene>
<proteinExistence type="inferred from homology"/>
<evidence type="ECO:0000313" key="18">
    <source>
        <dbReference type="EMBL" id="PSN90835.1"/>
    </source>
</evidence>
<dbReference type="UniPathway" id="UPA00299"/>
<dbReference type="AlphaFoldDB" id="A0A2R6AWR1"/>
<reference evidence="18 19" key="1">
    <citation type="submission" date="2017-04" db="EMBL/GenBank/DDBJ databases">
        <title>Novel microbial lineages endemic to geothermal iron-oxide mats fill important gaps in the evolutionary history of Archaea.</title>
        <authorList>
            <person name="Jay Z.J."/>
            <person name="Beam J.P."/>
            <person name="Dlakic M."/>
            <person name="Rusch D.B."/>
            <person name="Kozubal M.A."/>
            <person name="Inskeep W.P."/>
        </authorList>
    </citation>
    <scope>NUCLEOTIDE SEQUENCE [LARGE SCALE GENOMIC DNA]</scope>
    <source>
        <strain evidence="18">OSP_D</strain>
    </source>
</reference>
<dbReference type="InterPro" id="IPR017853">
    <property type="entry name" value="GH"/>
</dbReference>
<evidence type="ECO:0000313" key="19">
    <source>
        <dbReference type="Proteomes" id="UP000240322"/>
    </source>
</evidence>
<evidence type="ECO:0000256" key="13">
    <source>
        <dbReference type="NCBIfam" id="TIGR02402"/>
    </source>
</evidence>
<dbReference type="Gene3D" id="3.20.20.80">
    <property type="entry name" value="Glycosidases"/>
    <property type="match status" value="1"/>
</dbReference>
<evidence type="ECO:0000256" key="11">
    <source>
        <dbReference type="ARBA" id="ARBA00033284"/>
    </source>
</evidence>
<dbReference type="SUPFAM" id="SSF81296">
    <property type="entry name" value="E set domains"/>
    <property type="match status" value="1"/>
</dbReference>